<feature type="domain" description="NAD-dependent epimerase/dehydratase" evidence="1">
    <location>
        <begin position="3"/>
        <end position="190"/>
    </location>
</feature>
<reference evidence="2" key="1">
    <citation type="submission" date="2022-02" db="EMBL/GenBank/DDBJ databases">
        <title>Qipengyuania spongiae sp. nov., isolated from marine sponge.</title>
        <authorList>
            <person name="Li Z."/>
            <person name="Zhang M."/>
        </authorList>
    </citation>
    <scope>NUCLEOTIDE SEQUENCE</scope>
    <source>
        <strain evidence="2">PHS-Z21</strain>
    </source>
</reference>
<dbReference type="PANTHER" id="PTHR12126">
    <property type="entry name" value="NADH-UBIQUINONE OXIDOREDUCTASE 39 KDA SUBUNIT-RELATED"/>
    <property type="match status" value="1"/>
</dbReference>
<accession>A0ABY5T145</accession>
<proteinExistence type="predicted"/>
<evidence type="ECO:0000313" key="3">
    <source>
        <dbReference type="Proteomes" id="UP001065265"/>
    </source>
</evidence>
<dbReference type="RefSeq" id="WP_265560850.1">
    <property type="nucleotide sequence ID" value="NZ_CP092471.1"/>
</dbReference>
<dbReference type="Proteomes" id="UP001065265">
    <property type="component" value="Chromosome"/>
</dbReference>
<organism evidence="2 3">
    <name type="scientific">Qipengyuania spongiae</name>
    <dbReference type="NCBI Taxonomy" id="2909673"/>
    <lineage>
        <taxon>Bacteria</taxon>
        <taxon>Pseudomonadati</taxon>
        <taxon>Pseudomonadota</taxon>
        <taxon>Alphaproteobacteria</taxon>
        <taxon>Sphingomonadales</taxon>
        <taxon>Erythrobacteraceae</taxon>
        <taxon>Qipengyuania</taxon>
    </lineage>
</organism>
<name>A0ABY5T145_9SPHN</name>
<evidence type="ECO:0000313" key="2">
    <source>
        <dbReference type="EMBL" id="UVI40498.1"/>
    </source>
</evidence>
<dbReference type="PANTHER" id="PTHR12126:SF11">
    <property type="entry name" value="NADH DEHYDROGENASE [UBIQUINONE] 1 ALPHA SUBCOMPLEX SUBUNIT 9, MITOCHONDRIAL"/>
    <property type="match status" value="1"/>
</dbReference>
<gene>
    <name evidence="2" type="ORF">L1F33_06030</name>
</gene>
<dbReference type="InterPro" id="IPR001509">
    <property type="entry name" value="Epimerase_deHydtase"/>
</dbReference>
<dbReference type="Gene3D" id="3.40.50.720">
    <property type="entry name" value="NAD(P)-binding Rossmann-like Domain"/>
    <property type="match status" value="1"/>
</dbReference>
<dbReference type="Pfam" id="PF01370">
    <property type="entry name" value="Epimerase"/>
    <property type="match status" value="1"/>
</dbReference>
<dbReference type="InterPro" id="IPR036291">
    <property type="entry name" value="NAD(P)-bd_dom_sf"/>
</dbReference>
<dbReference type="InterPro" id="IPR051207">
    <property type="entry name" value="ComplexI_NDUFA9_subunit"/>
</dbReference>
<keyword evidence="3" id="KW-1185">Reference proteome</keyword>
<dbReference type="EMBL" id="CP092471">
    <property type="protein sequence ID" value="UVI40498.1"/>
    <property type="molecule type" value="Genomic_DNA"/>
</dbReference>
<protein>
    <submittedName>
        <fullName evidence="2">NAD(P)H-binding protein</fullName>
    </submittedName>
</protein>
<evidence type="ECO:0000259" key="1">
    <source>
        <dbReference type="Pfam" id="PF01370"/>
    </source>
</evidence>
<sequence length="303" mass="32186">MTIAITGATGFVGQAVLDVGTGGRHAMRALTRRPQTPRGGVAWVEGSLDDATSLARLVKGADAVLHIAGLTSAVRPEEFDRVNVEGTARVIDAARGAGAKRLIFVSSLSAREPGLSVYGGSKNRAEALVKDSALDWTIVRPPAVYGPRDREMFELFRAAQSGIVPLPPRGRASLIHVEDLARLLVALAGAGPEISGTTLEPDDGRSGGYAHRDLAQLIGQAVGRRRVFAPHLPKALLMAAARADRLVRGRKAKLTPDRAGYMAHPDWVCDPAKAPPAAFWTPRLEGGEGMAATAAWYREQGWL</sequence>
<dbReference type="SUPFAM" id="SSF51735">
    <property type="entry name" value="NAD(P)-binding Rossmann-fold domains"/>
    <property type="match status" value="1"/>
</dbReference>